<gene>
    <name evidence="1" type="ORF">SAMN05216352_101286</name>
</gene>
<dbReference type="STRING" id="930129.SAMN05216352_101286"/>
<accession>A0A1G8CEK9</accession>
<protein>
    <submittedName>
        <fullName evidence="1">Uncharacterized protein</fullName>
    </submittedName>
</protein>
<evidence type="ECO:0000313" key="1">
    <source>
        <dbReference type="EMBL" id="SDH43643.1"/>
    </source>
</evidence>
<dbReference type="OrthoDB" id="2843375at2"/>
<dbReference type="RefSeq" id="WP_139185882.1">
    <property type="nucleotide sequence ID" value="NZ_FNDU01000001.1"/>
</dbReference>
<reference evidence="1 2" key="1">
    <citation type="submission" date="2016-10" db="EMBL/GenBank/DDBJ databases">
        <authorList>
            <person name="de Groot N.N."/>
        </authorList>
    </citation>
    <scope>NUCLEOTIDE SEQUENCE [LARGE SCALE GENOMIC DNA]</scope>
    <source>
        <strain evidence="2">P4B,CCM 7963,CECT 7998,DSM 25260,IBRC-M 10614,KCTC 13821</strain>
    </source>
</reference>
<proteinExistence type="predicted"/>
<organism evidence="1 2">
    <name type="scientific">Alteribacillus bidgolensis</name>
    <dbReference type="NCBI Taxonomy" id="930129"/>
    <lineage>
        <taxon>Bacteria</taxon>
        <taxon>Bacillati</taxon>
        <taxon>Bacillota</taxon>
        <taxon>Bacilli</taxon>
        <taxon>Bacillales</taxon>
        <taxon>Bacillaceae</taxon>
        <taxon>Alteribacillus</taxon>
    </lineage>
</organism>
<dbReference type="Proteomes" id="UP000199017">
    <property type="component" value="Unassembled WGS sequence"/>
</dbReference>
<keyword evidence="2" id="KW-1185">Reference proteome</keyword>
<sequence>MLKAMKHKFHQKKSVWAEETAKRIEEYAEQQRLQSVEKMQREEELNHLLHHEIEKYLYTIHPSFLLNPDVVRALHNRLIARSQGRFSVSLHVTSEMRLALDFYNSDLSVFVRLLEKKGFQLKGNEERVLTALLNKLSENNYRTYLERYGDFVDENLSLQDAIYKFLERVEDHNKYDSGRLDFLHKYLINKGLLMPDFTIKKMKKLVKSFDKVYADDYKVTRLEKRMHEIG</sequence>
<dbReference type="EMBL" id="FNDU01000001">
    <property type="protein sequence ID" value="SDH43643.1"/>
    <property type="molecule type" value="Genomic_DNA"/>
</dbReference>
<name>A0A1G8CEK9_9BACI</name>
<evidence type="ECO:0000313" key="2">
    <source>
        <dbReference type="Proteomes" id="UP000199017"/>
    </source>
</evidence>
<dbReference type="AlphaFoldDB" id="A0A1G8CEK9"/>